<feature type="transmembrane region" description="Helical" evidence="1">
    <location>
        <begin position="266"/>
        <end position="286"/>
    </location>
</feature>
<feature type="transmembrane region" description="Helical" evidence="1">
    <location>
        <begin position="81"/>
        <end position="103"/>
    </location>
</feature>
<proteinExistence type="predicted"/>
<keyword evidence="1" id="KW-0812">Transmembrane</keyword>
<feature type="transmembrane region" description="Helical" evidence="1">
    <location>
        <begin position="115"/>
        <end position="133"/>
    </location>
</feature>
<dbReference type="Pfam" id="PF04087">
    <property type="entry name" value="DUF389"/>
    <property type="match status" value="1"/>
</dbReference>
<feature type="transmembrane region" description="Helical" evidence="1">
    <location>
        <begin position="56"/>
        <end position="75"/>
    </location>
</feature>
<feature type="transmembrane region" description="Helical" evidence="1">
    <location>
        <begin position="183"/>
        <end position="209"/>
    </location>
</feature>
<name>B6G8K0_9ACTN</name>
<accession>B6G8K0</accession>
<dbReference type="eggNOG" id="COG1808">
    <property type="taxonomic scope" value="Bacteria"/>
</dbReference>
<dbReference type="InterPro" id="IPR005240">
    <property type="entry name" value="DUF389"/>
</dbReference>
<reference evidence="2 3" key="1">
    <citation type="submission" date="2008-10" db="EMBL/GenBank/DDBJ databases">
        <title>Draft genome sequence of Collinsella stercoris (DSM 13279).</title>
        <authorList>
            <person name="Sudarsanam P."/>
            <person name="Ley R."/>
            <person name="Guruge J."/>
            <person name="Turnbaugh P.J."/>
            <person name="Mahowald M."/>
            <person name="Liep D."/>
            <person name="Gordon J."/>
        </authorList>
    </citation>
    <scope>NUCLEOTIDE SEQUENCE [LARGE SCALE GENOMIC DNA]</scope>
    <source>
        <strain evidence="2 3">DSM 13279</strain>
    </source>
</reference>
<dbReference type="PANTHER" id="PTHR20992:SF9">
    <property type="entry name" value="AT15442P-RELATED"/>
    <property type="match status" value="1"/>
</dbReference>
<comment type="caution">
    <text evidence="2">The sequence shown here is derived from an EMBL/GenBank/DDBJ whole genome shotgun (WGS) entry which is preliminary data.</text>
</comment>
<evidence type="ECO:0000313" key="2">
    <source>
        <dbReference type="EMBL" id="EEA91385.1"/>
    </source>
</evidence>
<sequence length="380" mass="40906">MRQKYIDRHRRRHGERPAVDRALRGAQRFLRRRFNIREGRAPYHTIRKRFVNGARLTGTHLCILIVAMVIACIGLDTDSDIAIVGAMLICPLMGSVLAIAYGVATVDRALMRDALGGLVLQMAFCLITSTIYFVLSPVAGMTPALVDNSGPTIWHLMLALVGGFAGGLGNSRDQEPATVISGVAVATALMPPLCAAGYGLAAANVGVFLGALYEFGINVVFIALSAAVVLLLLHTPLKRDLNDDGVVTEAEDELVRAESHKIRWRIMLGTAIFAIPCVILTGNMLATTEEQAAGATDYYDAAETARELAVVCPEFKNYSIGMEVSAQAQGGDGVERQNGTKQLVARVTTSEPLASRERTIAEELIRLDAPDVERVEFSVG</sequence>
<dbReference type="Proteomes" id="UP000003560">
    <property type="component" value="Unassembled WGS sequence"/>
</dbReference>
<keyword evidence="1" id="KW-0472">Membrane</keyword>
<evidence type="ECO:0000256" key="1">
    <source>
        <dbReference type="SAM" id="Phobius"/>
    </source>
</evidence>
<gene>
    <name evidence="2" type="ORF">COLSTE_00391</name>
</gene>
<feature type="transmembrane region" description="Helical" evidence="1">
    <location>
        <begin position="153"/>
        <end position="171"/>
    </location>
</feature>
<reference evidence="2 3" key="2">
    <citation type="submission" date="2008-10" db="EMBL/GenBank/DDBJ databases">
        <authorList>
            <person name="Fulton L."/>
            <person name="Clifton S."/>
            <person name="Fulton B."/>
            <person name="Xu J."/>
            <person name="Minx P."/>
            <person name="Pepin K.H."/>
            <person name="Johnson M."/>
            <person name="Thiruvilangam P."/>
            <person name="Bhonagiri V."/>
            <person name="Nash W.E."/>
            <person name="Mardis E.R."/>
            <person name="Wilson R.K."/>
        </authorList>
    </citation>
    <scope>NUCLEOTIDE SEQUENCE [LARGE SCALE GENOMIC DNA]</scope>
    <source>
        <strain evidence="2 3">DSM 13279</strain>
    </source>
</reference>
<organism evidence="2 3">
    <name type="scientific">Collinsella stercoris DSM 13279</name>
    <dbReference type="NCBI Taxonomy" id="445975"/>
    <lineage>
        <taxon>Bacteria</taxon>
        <taxon>Bacillati</taxon>
        <taxon>Actinomycetota</taxon>
        <taxon>Coriobacteriia</taxon>
        <taxon>Coriobacteriales</taxon>
        <taxon>Coriobacteriaceae</taxon>
        <taxon>Collinsella</taxon>
    </lineage>
</organism>
<dbReference type="STRING" id="445975.COLSTE_00391"/>
<dbReference type="HOGENOM" id="CLU_032897_1_1_11"/>
<keyword evidence="1" id="KW-1133">Transmembrane helix</keyword>
<keyword evidence="3" id="KW-1185">Reference proteome</keyword>
<evidence type="ECO:0000313" key="3">
    <source>
        <dbReference type="Proteomes" id="UP000003560"/>
    </source>
</evidence>
<dbReference type="PANTHER" id="PTHR20992">
    <property type="entry name" value="AT15442P-RELATED"/>
    <property type="match status" value="1"/>
</dbReference>
<dbReference type="OrthoDB" id="9790659at2"/>
<dbReference type="AlphaFoldDB" id="B6G8K0"/>
<protein>
    <submittedName>
        <fullName evidence="2">Hydrophobic domain protein</fullName>
    </submittedName>
</protein>
<feature type="transmembrane region" description="Helical" evidence="1">
    <location>
        <begin position="215"/>
        <end position="233"/>
    </location>
</feature>
<dbReference type="EMBL" id="ABXJ01000022">
    <property type="protein sequence ID" value="EEA91385.1"/>
    <property type="molecule type" value="Genomic_DNA"/>
</dbReference>